<feature type="compositionally biased region" description="Basic residues" evidence="1">
    <location>
        <begin position="418"/>
        <end position="432"/>
    </location>
</feature>
<keyword evidence="2" id="KW-1133">Transmembrane helix</keyword>
<sequence>MRQSTRLVAMGAIAMLTLNFQLMDAFTTAIVVPIALIPVWWSAPRKYVGAGGLFALGGLAVAAGVWLTAVSSATHAISPVVLRANLLLVIGGFCGIGLLLWARTVLPLRTVALSAAAGLVLRVGLEPINPANPWKYNFSYAVTVLALGLVVRRRPRPVEIVLLLGLAGMCMVNDSRSAFATLVLAALLVAYQLRPATMGRRASAFATIALFAGIAACVYSVGTTLILEGYLGEATQERSQAQVQASGSILLGGRPEWGASTALFESRPMGFGVGVVANLDDILVAKSGMAELNYDPNNGYVENYMFGSEIKLHAVIADLWSNFGFAGIVLGAWILVLAIWSIASAAARRVASGLVIYLTCVMLWNFAFGPIYSSMPIIVLALGMLLLPRQGVDAGVATLDPPSRPAVEPAPATSQDRHGRHDRHGHRTRPGTHAHPADPALPHRPADPALPHRPTSASRPGAPRDPATTSEGRS</sequence>
<keyword evidence="2" id="KW-0472">Membrane</keyword>
<reference evidence="3 4" key="1">
    <citation type="submission" date="2019-01" db="EMBL/GenBank/DDBJ databases">
        <title>Draft genome sequence of Cellulomonas takizawaensis strain TKZ-21.</title>
        <authorList>
            <person name="Yamamura H."/>
            <person name="Hayashi T."/>
            <person name="Hamada M."/>
            <person name="Serisawa Y."/>
            <person name="Matsuyama K."/>
            <person name="Nakagawa Y."/>
            <person name="Otoguro M."/>
            <person name="Yanagida F."/>
            <person name="Hayakawa M."/>
        </authorList>
    </citation>
    <scope>NUCLEOTIDE SEQUENCE [LARGE SCALE GENOMIC DNA]</scope>
    <source>
        <strain evidence="3 4">NBRC12680</strain>
    </source>
</reference>
<proteinExistence type="predicted"/>
<dbReference type="OrthoDB" id="5181551at2"/>
<gene>
    <name evidence="3" type="ORF">CBZ_11800</name>
</gene>
<comment type="caution">
    <text evidence="3">The sequence shown here is derived from an EMBL/GenBank/DDBJ whole genome shotgun (WGS) entry which is preliminary data.</text>
</comment>
<feature type="transmembrane region" description="Helical" evidence="2">
    <location>
        <begin position="47"/>
        <end position="68"/>
    </location>
</feature>
<keyword evidence="2" id="KW-0812">Transmembrane</keyword>
<feature type="transmembrane region" description="Helical" evidence="2">
    <location>
        <begin position="80"/>
        <end position="102"/>
    </location>
</feature>
<keyword evidence="4" id="KW-1185">Reference proteome</keyword>
<feature type="transmembrane region" description="Helical" evidence="2">
    <location>
        <begin position="323"/>
        <end position="342"/>
    </location>
</feature>
<feature type="transmembrane region" description="Helical" evidence="2">
    <location>
        <begin position="205"/>
        <end position="227"/>
    </location>
</feature>
<dbReference type="Proteomes" id="UP000289954">
    <property type="component" value="Unassembled WGS sequence"/>
</dbReference>
<name>A0A402DPS8_9CELL</name>
<organism evidence="3 4">
    <name type="scientific">Cellulomonas biazotea</name>
    <dbReference type="NCBI Taxonomy" id="1709"/>
    <lineage>
        <taxon>Bacteria</taxon>
        <taxon>Bacillati</taxon>
        <taxon>Actinomycetota</taxon>
        <taxon>Actinomycetes</taxon>
        <taxon>Micrococcales</taxon>
        <taxon>Cellulomonadaceae</taxon>
        <taxon>Cellulomonas</taxon>
    </lineage>
</organism>
<evidence type="ECO:0000313" key="3">
    <source>
        <dbReference type="EMBL" id="GCE76124.1"/>
    </source>
</evidence>
<evidence type="ECO:0000256" key="1">
    <source>
        <dbReference type="SAM" id="MobiDB-lite"/>
    </source>
</evidence>
<evidence type="ECO:0000313" key="4">
    <source>
        <dbReference type="Proteomes" id="UP000289954"/>
    </source>
</evidence>
<feature type="transmembrane region" description="Helical" evidence="2">
    <location>
        <begin position="12"/>
        <end position="41"/>
    </location>
</feature>
<dbReference type="EMBL" id="BIMR01000073">
    <property type="protein sequence ID" value="GCE76124.1"/>
    <property type="molecule type" value="Genomic_DNA"/>
</dbReference>
<accession>A0A402DPS8</accession>
<feature type="region of interest" description="Disordered" evidence="1">
    <location>
        <begin position="397"/>
        <end position="474"/>
    </location>
</feature>
<dbReference type="AlphaFoldDB" id="A0A402DPS8"/>
<feature type="transmembrane region" description="Helical" evidence="2">
    <location>
        <begin position="354"/>
        <end position="387"/>
    </location>
</feature>
<evidence type="ECO:0000256" key="2">
    <source>
        <dbReference type="SAM" id="Phobius"/>
    </source>
</evidence>
<protein>
    <submittedName>
        <fullName evidence="3">Uncharacterized protein</fullName>
    </submittedName>
</protein>